<dbReference type="EMBL" id="JBHRXJ010000003">
    <property type="protein sequence ID" value="MFC3527616.1"/>
    <property type="molecule type" value="Genomic_DNA"/>
</dbReference>
<reference evidence="2" key="1">
    <citation type="journal article" date="2019" name="Int. J. Syst. Evol. Microbiol.">
        <title>The Global Catalogue of Microorganisms (GCM) 10K type strain sequencing project: providing services to taxonomists for standard genome sequencing and annotation.</title>
        <authorList>
            <consortium name="The Broad Institute Genomics Platform"/>
            <consortium name="The Broad Institute Genome Sequencing Center for Infectious Disease"/>
            <person name="Wu L."/>
            <person name="Ma J."/>
        </authorList>
    </citation>
    <scope>NUCLEOTIDE SEQUENCE [LARGE SCALE GENOMIC DNA]</scope>
    <source>
        <strain evidence="2">KCTC 42899</strain>
    </source>
</reference>
<organism evidence="1 2">
    <name type="scientific">Paracoccus mangrovi</name>
    <dbReference type="NCBI Taxonomy" id="1715645"/>
    <lineage>
        <taxon>Bacteria</taxon>
        <taxon>Pseudomonadati</taxon>
        <taxon>Pseudomonadota</taxon>
        <taxon>Alphaproteobacteria</taxon>
        <taxon>Rhodobacterales</taxon>
        <taxon>Paracoccaceae</taxon>
        <taxon>Paracoccus</taxon>
    </lineage>
</organism>
<proteinExistence type="predicted"/>
<sequence length="208" mass="22737">MGDAMARVARLEHAMRDMIYTDLVAAGASRTGLPIAGNAPRWIRRRAATAIAAIMVGPQRIAELQPEHIGPHLAAAMDAIPGYLSRQTLDRLAQSLNEPPLRDQPDHRRGLCLVGQSGPARPLYLRIESRLRLCLDSNSNAVGIERLTDGDWHPLALRAVKDGMGGVDLDLQALERLAGPLSPTLWRILRQEATPPGTPLLTEQDFDK</sequence>
<gene>
    <name evidence="1" type="ORF">ACFOMH_05470</name>
</gene>
<keyword evidence="2" id="KW-1185">Reference proteome</keyword>
<name>A0ABV7R2U1_9RHOB</name>
<accession>A0ABV7R2U1</accession>
<dbReference type="Proteomes" id="UP001595721">
    <property type="component" value="Unassembled WGS sequence"/>
</dbReference>
<comment type="caution">
    <text evidence="1">The sequence shown here is derived from an EMBL/GenBank/DDBJ whole genome shotgun (WGS) entry which is preliminary data.</text>
</comment>
<evidence type="ECO:0000313" key="1">
    <source>
        <dbReference type="EMBL" id="MFC3527616.1"/>
    </source>
</evidence>
<protein>
    <submittedName>
        <fullName evidence="1">Uncharacterized protein</fullName>
    </submittedName>
</protein>
<dbReference type="RefSeq" id="WP_377743136.1">
    <property type="nucleotide sequence ID" value="NZ_JBHRXJ010000003.1"/>
</dbReference>
<evidence type="ECO:0000313" key="2">
    <source>
        <dbReference type="Proteomes" id="UP001595721"/>
    </source>
</evidence>